<dbReference type="Pfam" id="PF09745">
    <property type="entry name" value="NSRP1_N"/>
    <property type="match status" value="1"/>
</dbReference>
<proteinExistence type="inferred from homology"/>
<evidence type="ECO:0000256" key="1">
    <source>
        <dbReference type="ARBA" id="ARBA00010126"/>
    </source>
</evidence>
<keyword evidence="2" id="KW-0175">Coiled coil</keyword>
<feature type="compositionally biased region" description="Basic and acidic residues" evidence="3">
    <location>
        <begin position="93"/>
        <end position="107"/>
    </location>
</feature>
<feature type="region of interest" description="Disordered" evidence="3">
    <location>
        <begin position="274"/>
        <end position="308"/>
    </location>
</feature>
<feature type="compositionally biased region" description="Basic and acidic residues" evidence="3">
    <location>
        <begin position="194"/>
        <end position="203"/>
    </location>
</feature>
<dbReference type="RefSeq" id="XP_060331967.1">
    <property type="nucleotide sequence ID" value="XM_060481550.1"/>
</dbReference>
<feature type="region of interest" description="Disordered" evidence="3">
    <location>
        <begin position="1"/>
        <end position="52"/>
    </location>
</feature>
<sequence>MSKLSFSLAKTKRPSAESAPSLKRPAAFASLDDDEPVDAAPTSSADKNTAANKKLLAQNVLTSKAMKKRMDAEKKIDASVYEYDEVWDKMQEAKQKQKEAKELDSAQRKPKYIHGLLQSAATRKLDHLRAEEKMMQHEREAEGDEFKDKESFVTQAYKDQMAEVRRAEEEEKGREELQKKQGGATTGMAHFYRKLLEDSEQNHEATVAATQKPTIGPQGPMPNLTITKPPDFTPMSDLELARIARQQGREVELNDDNQIVDKRELLAAGLNLSGPNTRKLGRSTLGKPKDAQTEAVQSHRAVGTAASRREINERRAREIQTQMEEEKSRLALEKQRAEQEAHERVIARRNNESDVQSARERYLARKRQKLEHSTNIDIEPS</sequence>
<dbReference type="PANTHER" id="PTHR47845">
    <property type="entry name" value="NUCLEAR SPECKLE SPLICING REGULATORY PROTEIN 1 HOMOLOG"/>
    <property type="match status" value="1"/>
</dbReference>
<comment type="caution">
    <text evidence="5">The sequence shown here is derived from an EMBL/GenBank/DDBJ whole genome shotgun (WGS) entry which is preliminary data.</text>
</comment>
<feature type="region of interest" description="Disordered" evidence="3">
    <location>
        <begin position="93"/>
        <end position="118"/>
    </location>
</feature>
<evidence type="ECO:0000313" key="5">
    <source>
        <dbReference type="EMBL" id="KAK0459770.1"/>
    </source>
</evidence>
<evidence type="ECO:0000259" key="4">
    <source>
        <dbReference type="Pfam" id="PF09745"/>
    </source>
</evidence>
<evidence type="ECO:0000313" key="6">
    <source>
        <dbReference type="Proteomes" id="UP001175211"/>
    </source>
</evidence>
<dbReference type="AlphaFoldDB" id="A0AA39N738"/>
<name>A0AA39N738_ARMTA</name>
<dbReference type="Proteomes" id="UP001175211">
    <property type="component" value="Unassembled WGS sequence"/>
</dbReference>
<feature type="region of interest" description="Disordered" evidence="3">
    <location>
        <begin position="158"/>
        <end position="237"/>
    </location>
</feature>
<dbReference type="GeneID" id="85365098"/>
<evidence type="ECO:0000256" key="3">
    <source>
        <dbReference type="SAM" id="MobiDB-lite"/>
    </source>
</evidence>
<reference evidence="5" key="1">
    <citation type="submission" date="2023-06" db="EMBL/GenBank/DDBJ databases">
        <authorList>
            <consortium name="Lawrence Berkeley National Laboratory"/>
            <person name="Ahrendt S."/>
            <person name="Sahu N."/>
            <person name="Indic B."/>
            <person name="Wong-Bajracharya J."/>
            <person name="Merenyi Z."/>
            <person name="Ke H.-M."/>
            <person name="Monk M."/>
            <person name="Kocsube S."/>
            <person name="Drula E."/>
            <person name="Lipzen A."/>
            <person name="Balint B."/>
            <person name="Henrissat B."/>
            <person name="Andreopoulos B."/>
            <person name="Martin F.M."/>
            <person name="Harder C.B."/>
            <person name="Rigling D."/>
            <person name="Ford K.L."/>
            <person name="Foster G.D."/>
            <person name="Pangilinan J."/>
            <person name="Papanicolaou A."/>
            <person name="Barry K."/>
            <person name="LaButti K."/>
            <person name="Viragh M."/>
            <person name="Koriabine M."/>
            <person name="Yan M."/>
            <person name="Riley R."/>
            <person name="Champramary S."/>
            <person name="Plett K.L."/>
            <person name="Tsai I.J."/>
            <person name="Slot J."/>
            <person name="Sipos G."/>
            <person name="Plett J."/>
            <person name="Nagy L.G."/>
            <person name="Grigoriev I.V."/>
        </authorList>
    </citation>
    <scope>NUCLEOTIDE SEQUENCE</scope>
    <source>
        <strain evidence="5">CCBAS 213</strain>
    </source>
</reference>
<feature type="compositionally biased region" description="Basic and acidic residues" evidence="3">
    <location>
        <begin position="160"/>
        <end position="179"/>
    </location>
</feature>
<dbReference type="GO" id="GO:0000381">
    <property type="term" value="P:regulation of alternative mRNA splicing, via spliceosome"/>
    <property type="evidence" value="ECO:0007669"/>
    <property type="project" value="InterPro"/>
</dbReference>
<feature type="compositionally biased region" description="Basic and acidic residues" evidence="3">
    <location>
        <begin position="320"/>
        <end position="363"/>
    </location>
</feature>
<feature type="compositionally biased region" description="Polar residues" evidence="3">
    <location>
        <begin position="41"/>
        <end position="51"/>
    </location>
</feature>
<protein>
    <submittedName>
        <fullName evidence="5">Coiled-coil domain-containing protein 55-domain containing protein</fullName>
    </submittedName>
</protein>
<dbReference type="EMBL" id="JAUEPS010000014">
    <property type="protein sequence ID" value="KAK0459770.1"/>
    <property type="molecule type" value="Genomic_DNA"/>
</dbReference>
<feature type="domain" description="Nuclear speckle splicing regulatory protein 1 N-terminal" evidence="4">
    <location>
        <begin position="67"/>
        <end position="181"/>
    </location>
</feature>
<dbReference type="InterPro" id="IPR018612">
    <property type="entry name" value="NSRP1_N"/>
</dbReference>
<organism evidence="5 6">
    <name type="scientific">Armillaria tabescens</name>
    <name type="common">Ringless honey mushroom</name>
    <name type="synonym">Agaricus tabescens</name>
    <dbReference type="NCBI Taxonomy" id="1929756"/>
    <lineage>
        <taxon>Eukaryota</taxon>
        <taxon>Fungi</taxon>
        <taxon>Dikarya</taxon>
        <taxon>Basidiomycota</taxon>
        <taxon>Agaricomycotina</taxon>
        <taxon>Agaricomycetes</taxon>
        <taxon>Agaricomycetidae</taxon>
        <taxon>Agaricales</taxon>
        <taxon>Marasmiineae</taxon>
        <taxon>Physalacriaceae</taxon>
        <taxon>Desarmillaria</taxon>
    </lineage>
</organism>
<dbReference type="PANTHER" id="PTHR47845:SF1">
    <property type="entry name" value="NUCLEAR SPECKLE SPLICING REGULATORY PROTEIN 1 HOMOLOG"/>
    <property type="match status" value="1"/>
</dbReference>
<accession>A0AA39N738</accession>
<comment type="similarity">
    <text evidence="1">Belongs to the NSRP1 family.</text>
</comment>
<dbReference type="InterPro" id="IPR053246">
    <property type="entry name" value="NS_splicing_regulatory_protein"/>
</dbReference>
<gene>
    <name evidence="5" type="ORF">EV420DRAFT_288829</name>
</gene>
<evidence type="ECO:0000256" key="2">
    <source>
        <dbReference type="ARBA" id="ARBA00023054"/>
    </source>
</evidence>
<keyword evidence="6" id="KW-1185">Reference proteome</keyword>
<feature type="region of interest" description="Disordered" evidence="3">
    <location>
        <begin position="320"/>
        <end position="381"/>
    </location>
</feature>